<dbReference type="InterPro" id="IPR050345">
    <property type="entry name" value="Aliph_Amidase/BUP"/>
</dbReference>
<dbReference type="InterPro" id="IPR003010">
    <property type="entry name" value="C-N_Hydrolase"/>
</dbReference>
<keyword evidence="4" id="KW-1185">Reference proteome</keyword>
<dbReference type="Pfam" id="PF00795">
    <property type="entry name" value="CN_hydrolase"/>
    <property type="match status" value="1"/>
</dbReference>
<dbReference type="PANTHER" id="PTHR43674">
    <property type="entry name" value="NITRILASE C965.09-RELATED"/>
    <property type="match status" value="1"/>
</dbReference>
<comment type="caution">
    <text evidence="3">The sequence shown here is derived from an EMBL/GenBank/DDBJ whole genome shotgun (WGS) entry which is preliminary data.</text>
</comment>
<dbReference type="SUPFAM" id="SSF56317">
    <property type="entry name" value="Carbon-nitrogen hydrolase"/>
    <property type="match status" value="1"/>
</dbReference>
<feature type="domain" description="CN hydrolase" evidence="2">
    <location>
        <begin position="1"/>
        <end position="158"/>
    </location>
</feature>
<dbReference type="Proteomes" id="UP001412067">
    <property type="component" value="Unassembled WGS sequence"/>
</dbReference>
<evidence type="ECO:0000256" key="1">
    <source>
        <dbReference type="ARBA" id="ARBA00022801"/>
    </source>
</evidence>
<evidence type="ECO:0000259" key="2">
    <source>
        <dbReference type="PROSITE" id="PS50263"/>
    </source>
</evidence>
<keyword evidence="1" id="KW-0378">Hydrolase</keyword>
<gene>
    <name evidence="3" type="primary">CPA</name>
    <name evidence="3" type="ORF">KSP40_PGU017592</name>
</gene>
<proteinExistence type="predicted"/>
<sequence>MLVVTISGFIENLIYLMDQAIRKNSTSILEILVSRFFSTKFAKIGIAICWDQWFPEAARALVLQGAEILFYPTAIGSEPQNFEIDSREHWKRVMCGHAGANLVPLVASNRIGKETIETEHGDSTITFYGNSFIAGPTGELLALANDKDEAILTAEFNLDRIKNQRHSWGVFRDRRPDLYEALLTFDGSKKSSST</sequence>
<dbReference type="InterPro" id="IPR036526">
    <property type="entry name" value="C-N_Hydrolase_sf"/>
</dbReference>
<dbReference type="PANTHER" id="PTHR43674:SF2">
    <property type="entry name" value="BETA-UREIDOPROPIONASE"/>
    <property type="match status" value="1"/>
</dbReference>
<evidence type="ECO:0000313" key="3">
    <source>
        <dbReference type="EMBL" id="KAK8937925.1"/>
    </source>
</evidence>
<evidence type="ECO:0000313" key="4">
    <source>
        <dbReference type="Proteomes" id="UP001412067"/>
    </source>
</evidence>
<name>A0ABR2LCX2_9ASPA</name>
<dbReference type="Gene3D" id="3.60.110.10">
    <property type="entry name" value="Carbon-nitrogen hydrolase"/>
    <property type="match status" value="1"/>
</dbReference>
<reference evidence="3 4" key="1">
    <citation type="journal article" date="2022" name="Nat. Plants">
        <title>Genomes of leafy and leafless Platanthera orchids illuminate the evolution of mycoheterotrophy.</title>
        <authorList>
            <person name="Li M.H."/>
            <person name="Liu K.W."/>
            <person name="Li Z."/>
            <person name="Lu H.C."/>
            <person name="Ye Q.L."/>
            <person name="Zhang D."/>
            <person name="Wang J.Y."/>
            <person name="Li Y.F."/>
            <person name="Zhong Z.M."/>
            <person name="Liu X."/>
            <person name="Yu X."/>
            <person name="Liu D.K."/>
            <person name="Tu X.D."/>
            <person name="Liu B."/>
            <person name="Hao Y."/>
            <person name="Liao X.Y."/>
            <person name="Jiang Y.T."/>
            <person name="Sun W.H."/>
            <person name="Chen J."/>
            <person name="Chen Y.Q."/>
            <person name="Ai Y."/>
            <person name="Zhai J.W."/>
            <person name="Wu S.S."/>
            <person name="Zhou Z."/>
            <person name="Hsiao Y.Y."/>
            <person name="Wu W.L."/>
            <person name="Chen Y.Y."/>
            <person name="Lin Y.F."/>
            <person name="Hsu J.L."/>
            <person name="Li C.Y."/>
            <person name="Wang Z.W."/>
            <person name="Zhao X."/>
            <person name="Zhong W.Y."/>
            <person name="Ma X.K."/>
            <person name="Ma L."/>
            <person name="Huang J."/>
            <person name="Chen G.Z."/>
            <person name="Huang M.Z."/>
            <person name="Huang L."/>
            <person name="Peng D.H."/>
            <person name="Luo Y.B."/>
            <person name="Zou S.Q."/>
            <person name="Chen S.P."/>
            <person name="Lan S."/>
            <person name="Tsai W.C."/>
            <person name="Van de Peer Y."/>
            <person name="Liu Z.J."/>
        </authorList>
    </citation>
    <scope>NUCLEOTIDE SEQUENCE [LARGE SCALE GENOMIC DNA]</scope>
    <source>
        <strain evidence="3">Lor288</strain>
    </source>
</reference>
<dbReference type="PROSITE" id="PS50263">
    <property type="entry name" value="CN_HYDROLASE"/>
    <property type="match status" value="1"/>
</dbReference>
<protein>
    <submittedName>
        <fullName evidence="3">N-carbamoylputrescine amidase</fullName>
    </submittedName>
</protein>
<dbReference type="EMBL" id="JBBWWR010000021">
    <property type="protein sequence ID" value="KAK8937925.1"/>
    <property type="molecule type" value="Genomic_DNA"/>
</dbReference>
<accession>A0ABR2LCX2</accession>
<organism evidence="3 4">
    <name type="scientific">Platanthera guangdongensis</name>
    <dbReference type="NCBI Taxonomy" id="2320717"/>
    <lineage>
        <taxon>Eukaryota</taxon>
        <taxon>Viridiplantae</taxon>
        <taxon>Streptophyta</taxon>
        <taxon>Embryophyta</taxon>
        <taxon>Tracheophyta</taxon>
        <taxon>Spermatophyta</taxon>
        <taxon>Magnoliopsida</taxon>
        <taxon>Liliopsida</taxon>
        <taxon>Asparagales</taxon>
        <taxon>Orchidaceae</taxon>
        <taxon>Orchidoideae</taxon>
        <taxon>Orchideae</taxon>
        <taxon>Orchidinae</taxon>
        <taxon>Platanthera</taxon>
    </lineage>
</organism>